<name>A0ABW6RSL4_9NOCA</name>
<dbReference type="Gene3D" id="1.10.357.10">
    <property type="entry name" value="Tetracycline Repressor, domain 2"/>
    <property type="match status" value="1"/>
</dbReference>
<protein>
    <submittedName>
        <fullName evidence="6">TetR/AcrR family transcriptional regulator</fullName>
    </submittedName>
</protein>
<feature type="DNA-binding region" description="H-T-H motif" evidence="4">
    <location>
        <begin position="28"/>
        <end position="47"/>
    </location>
</feature>
<dbReference type="PROSITE" id="PS50977">
    <property type="entry name" value="HTH_TETR_2"/>
    <property type="match status" value="1"/>
</dbReference>
<dbReference type="InterPro" id="IPR001647">
    <property type="entry name" value="HTH_TetR"/>
</dbReference>
<dbReference type="InterPro" id="IPR041583">
    <property type="entry name" value="TetR_C_31"/>
</dbReference>
<dbReference type="SUPFAM" id="SSF46689">
    <property type="entry name" value="Homeodomain-like"/>
    <property type="match status" value="1"/>
</dbReference>
<dbReference type="RefSeq" id="WP_040828090.1">
    <property type="nucleotide sequence ID" value="NZ_JBIAQY010000001.1"/>
</dbReference>
<dbReference type="InterPro" id="IPR009057">
    <property type="entry name" value="Homeodomain-like_sf"/>
</dbReference>
<reference evidence="6 7" key="1">
    <citation type="submission" date="2024-10" db="EMBL/GenBank/DDBJ databases">
        <title>The Natural Products Discovery Center: Release of the First 8490 Sequenced Strains for Exploring Actinobacteria Biosynthetic Diversity.</title>
        <authorList>
            <person name="Kalkreuter E."/>
            <person name="Kautsar S.A."/>
            <person name="Yang D."/>
            <person name="Bader C.D."/>
            <person name="Teijaro C.N."/>
            <person name="Fluegel L."/>
            <person name="Davis C.M."/>
            <person name="Simpson J.R."/>
            <person name="Lauterbach L."/>
            <person name="Steele A.D."/>
            <person name="Gui C."/>
            <person name="Meng S."/>
            <person name="Li G."/>
            <person name="Viehrig K."/>
            <person name="Ye F."/>
            <person name="Su P."/>
            <person name="Kiefer A.F."/>
            <person name="Nichols A."/>
            <person name="Cepeda A.J."/>
            <person name="Yan W."/>
            <person name="Fan B."/>
            <person name="Jiang Y."/>
            <person name="Adhikari A."/>
            <person name="Zheng C.-J."/>
            <person name="Schuster L."/>
            <person name="Cowan T.M."/>
            <person name="Smanski M.J."/>
            <person name="Chevrette M.G."/>
            <person name="De Carvalho L.P.S."/>
            <person name="Shen B."/>
        </authorList>
    </citation>
    <scope>NUCLEOTIDE SEQUENCE [LARGE SCALE GENOMIC DNA]</scope>
    <source>
        <strain evidence="6 7">NPDC002593</strain>
    </source>
</reference>
<proteinExistence type="predicted"/>
<evidence type="ECO:0000259" key="5">
    <source>
        <dbReference type="PROSITE" id="PS50977"/>
    </source>
</evidence>
<feature type="domain" description="HTH tetR-type" evidence="5">
    <location>
        <begin position="5"/>
        <end position="65"/>
    </location>
</feature>
<dbReference type="Pfam" id="PF17940">
    <property type="entry name" value="TetR_C_31"/>
    <property type="match status" value="1"/>
</dbReference>
<evidence type="ECO:0000256" key="4">
    <source>
        <dbReference type="PROSITE-ProRule" id="PRU00335"/>
    </source>
</evidence>
<evidence type="ECO:0000313" key="6">
    <source>
        <dbReference type="EMBL" id="MFF3566986.1"/>
    </source>
</evidence>
<dbReference type="EMBL" id="JBIAQY010000001">
    <property type="protein sequence ID" value="MFF3566986.1"/>
    <property type="molecule type" value="Genomic_DNA"/>
</dbReference>
<evidence type="ECO:0000256" key="1">
    <source>
        <dbReference type="ARBA" id="ARBA00023015"/>
    </source>
</evidence>
<sequence>MPHRTSRRDLICEAALDLAAEGGNHALTHQGIDARLGLAKGSTSYYYRTRHALVSAVIEHLTLRSREYFRDAVPAHPPATASEAAAAISDQLETLLTERHRDVVARYALMTDAAADDELRNGLASCLFSLPSAIELMNSLGAQSPSSAARDLVALLEGLVFTHSAGARPLDAMTAGESESLRATVHLWVAALTGK</sequence>
<evidence type="ECO:0000256" key="2">
    <source>
        <dbReference type="ARBA" id="ARBA00023125"/>
    </source>
</evidence>
<comment type="caution">
    <text evidence="6">The sequence shown here is derived from an EMBL/GenBank/DDBJ whole genome shotgun (WGS) entry which is preliminary data.</text>
</comment>
<keyword evidence="1" id="KW-0805">Transcription regulation</keyword>
<keyword evidence="7" id="KW-1185">Reference proteome</keyword>
<gene>
    <name evidence="6" type="ORF">ACFYXQ_04300</name>
</gene>
<accession>A0ABW6RSL4</accession>
<evidence type="ECO:0000256" key="3">
    <source>
        <dbReference type="ARBA" id="ARBA00023163"/>
    </source>
</evidence>
<dbReference type="InterPro" id="IPR050109">
    <property type="entry name" value="HTH-type_TetR-like_transc_reg"/>
</dbReference>
<organism evidence="6 7">
    <name type="scientific">Nocardia jiangxiensis</name>
    <dbReference type="NCBI Taxonomy" id="282685"/>
    <lineage>
        <taxon>Bacteria</taxon>
        <taxon>Bacillati</taxon>
        <taxon>Actinomycetota</taxon>
        <taxon>Actinomycetes</taxon>
        <taxon>Mycobacteriales</taxon>
        <taxon>Nocardiaceae</taxon>
        <taxon>Nocardia</taxon>
    </lineage>
</organism>
<dbReference type="PANTHER" id="PTHR30055">
    <property type="entry name" value="HTH-TYPE TRANSCRIPTIONAL REGULATOR RUTR"/>
    <property type="match status" value="1"/>
</dbReference>
<keyword evidence="3" id="KW-0804">Transcription</keyword>
<evidence type="ECO:0000313" key="7">
    <source>
        <dbReference type="Proteomes" id="UP001601992"/>
    </source>
</evidence>
<keyword evidence="2 4" id="KW-0238">DNA-binding</keyword>
<dbReference type="PANTHER" id="PTHR30055:SF234">
    <property type="entry name" value="HTH-TYPE TRANSCRIPTIONAL REGULATOR BETI"/>
    <property type="match status" value="1"/>
</dbReference>
<dbReference type="Proteomes" id="UP001601992">
    <property type="component" value="Unassembled WGS sequence"/>
</dbReference>